<proteinExistence type="predicted"/>
<dbReference type="RefSeq" id="WP_063949860.1">
    <property type="nucleotide sequence ID" value="NZ_LXPS01000033.1"/>
</dbReference>
<reference evidence="2 3" key="1">
    <citation type="submission" date="2016-05" db="EMBL/GenBank/DDBJ databases">
        <authorList>
            <person name="Lavstsen T."/>
            <person name="Jespersen J.S."/>
        </authorList>
    </citation>
    <scope>NUCLEOTIDE SEQUENCE [LARGE SCALE GENOMIC DNA]</scope>
    <source>
        <strain evidence="2 3">KCJ1736</strain>
    </source>
</reference>
<dbReference type="Pfam" id="PF22522">
    <property type="entry name" value="DUF6998"/>
    <property type="match status" value="1"/>
</dbReference>
<evidence type="ECO:0000259" key="1">
    <source>
        <dbReference type="Pfam" id="PF22522"/>
    </source>
</evidence>
<dbReference type="EMBL" id="LXPS01000033">
    <property type="protein sequence ID" value="OAE41742.1"/>
    <property type="molecule type" value="Genomic_DNA"/>
</dbReference>
<dbReference type="AlphaFoldDB" id="A0A176X5X0"/>
<gene>
    <name evidence="2" type="ORF">A7J57_01380</name>
</gene>
<evidence type="ECO:0000313" key="3">
    <source>
        <dbReference type="Proteomes" id="UP000077098"/>
    </source>
</evidence>
<name>A0A176X5X0_AGRTU</name>
<dbReference type="InterPro" id="IPR054267">
    <property type="entry name" value="DUF6998"/>
</dbReference>
<dbReference type="Proteomes" id="UP000077098">
    <property type="component" value="Unassembled WGS sequence"/>
</dbReference>
<protein>
    <recommendedName>
        <fullName evidence="1">DUF6998 domain-containing protein</fullName>
    </recommendedName>
</protein>
<comment type="caution">
    <text evidence="2">The sequence shown here is derived from an EMBL/GenBank/DDBJ whole genome shotgun (WGS) entry which is preliminary data.</text>
</comment>
<evidence type="ECO:0000313" key="2">
    <source>
        <dbReference type="EMBL" id="OAE41742.1"/>
    </source>
</evidence>
<organism evidence="2 3">
    <name type="scientific">Agrobacterium tumefaciens</name>
    <dbReference type="NCBI Taxonomy" id="358"/>
    <lineage>
        <taxon>Bacteria</taxon>
        <taxon>Pseudomonadati</taxon>
        <taxon>Pseudomonadota</taxon>
        <taxon>Alphaproteobacteria</taxon>
        <taxon>Hyphomicrobiales</taxon>
        <taxon>Rhizobiaceae</taxon>
        <taxon>Rhizobium/Agrobacterium group</taxon>
        <taxon>Agrobacterium</taxon>
        <taxon>Agrobacterium tumefaciens complex</taxon>
    </lineage>
</organism>
<feature type="domain" description="DUF6998" evidence="1">
    <location>
        <begin position="40"/>
        <end position="134"/>
    </location>
</feature>
<accession>A0A176X5X0</accession>
<sequence>MLAVTDRPTLTQVQIIQSLAEALSWFEKEISWGVSPGELDHLTGRIGELYAAMVTRGQMALDTNQRGYDVVSAGNQRISVKTITTSNHVSFNKNTYHYVDRIMVLRVNIDDEKGISVEEILDASAEEARQLMREQSGKLVYPINRGTREERPVETLEITARAQYADLEITKFESGAIRIFRNGTEQQVIVKDVLRSIAADVGVDLFNSKGGLKNTQQLEPMSFVR</sequence>